<sequence length="98" mass="11193">ALCGQVGYVSCERGCEAARLQVQIEASITRGKMSDAASIAFNRNRSHFDDPIEFATIDGFRYPRENVRLKFRSASIAFDRNRSHFDDPIDFATIDRFR</sequence>
<gene>
    <name evidence="1" type="ORF">HaLaN_09794</name>
</gene>
<dbReference type="AlphaFoldDB" id="A0A699YVS5"/>
<reference evidence="1 2" key="1">
    <citation type="submission" date="2020-02" db="EMBL/GenBank/DDBJ databases">
        <title>Draft genome sequence of Haematococcus lacustris strain NIES-144.</title>
        <authorList>
            <person name="Morimoto D."/>
            <person name="Nakagawa S."/>
            <person name="Yoshida T."/>
            <person name="Sawayama S."/>
        </authorList>
    </citation>
    <scope>NUCLEOTIDE SEQUENCE [LARGE SCALE GENOMIC DNA]</scope>
    <source>
        <strain evidence="1 2">NIES-144</strain>
    </source>
</reference>
<evidence type="ECO:0000313" key="1">
    <source>
        <dbReference type="EMBL" id="GFH13840.1"/>
    </source>
</evidence>
<keyword evidence="2" id="KW-1185">Reference proteome</keyword>
<organism evidence="1 2">
    <name type="scientific">Haematococcus lacustris</name>
    <name type="common">Green alga</name>
    <name type="synonym">Haematococcus pluvialis</name>
    <dbReference type="NCBI Taxonomy" id="44745"/>
    <lineage>
        <taxon>Eukaryota</taxon>
        <taxon>Viridiplantae</taxon>
        <taxon>Chlorophyta</taxon>
        <taxon>core chlorophytes</taxon>
        <taxon>Chlorophyceae</taxon>
        <taxon>CS clade</taxon>
        <taxon>Chlamydomonadales</taxon>
        <taxon>Haematococcaceae</taxon>
        <taxon>Haematococcus</taxon>
    </lineage>
</organism>
<evidence type="ECO:0000313" key="2">
    <source>
        <dbReference type="Proteomes" id="UP000485058"/>
    </source>
</evidence>
<accession>A0A699YVS5</accession>
<protein>
    <submittedName>
        <fullName evidence="1">Uncharacterized protein</fullName>
    </submittedName>
</protein>
<dbReference type="Proteomes" id="UP000485058">
    <property type="component" value="Unassembled WGS sequence"/>
</dbReference>
<dbReference type="EMBL" id="BLLF01000658">
    <property type="protein sequence ID" value="GFH13840.1"/>
    <property type="molecule type" value="Genomic_DNA"/>
</dbReference>
<name>A0A699YVS5_HAELA</name>
<feature type="non-terminal residue" evidence="1">
    <location>
        <position position="1"/>
    </location>
</feature>
<comment type="caution">
    <text evidence="1">The sequence shown here is derived from an EMBL/GenBank/DDBJ whole genome shotgun (WGS) entry which is preliminary data.</text>
</comment>
<proteinExistence type="predicted"/>